<organism evidence="1 2">
    <name type="scientific">Candidatus Desulfovibrio intestinavium</name>
    <dbReference type="NCBI Taxonomy" id="2838534"/>
    <lineage>
        <taxon>Bacteria</taxon>
        <taxon>Pseudomonadati</taxon>
        <taxon>Thermodesulfobacteriota</taxon>
        <taxon>Desulfovibrionia</taxon>
        <taxon>Desulfovibrionales</taxon>
        <taxon>Desulfovibrionaceae</taxon>
        <taxon>Desulfovibrio</taxon>
    </lineage>
</organism>
<reference evidence="1" key="1">
    <citation type="journal article" date="2021" name="PeerJ">
        <title>Extensive microbial diversity within the chicken gut microbiome revealed by metagenomics and culture.</title>
        <authorList>
            <person name="Gilroy R."/>
            <person name="Ravi A."/>
            <person name="Getino M."/>
            <person name="Pursley I."/>
            <person name="Horton D.L."/>
            <person name="Alikhan N.F."/>
            <person name="Baker D."/>
            <person name="Gharbi K."/>
            <person name="Hall N."/>
            <person name="Watson M."/>
            <person name="Adriaenssens E.M."/>
            <person name="Foster-Nyarko E."/>
            <person name="Jarju S."/>
            <person name="Secka A."/>
            <person name="Antonio M."/>
            <person name="Oren A."/>
            <person name="Chaudhuri R.R."/>
            <person name="La Ragione R."/>
            <person name="Hildebrand F."/>
            <person name="Pallen M.J."/>
        </authorList>
    </citation>
    <scope>NUCLEOTIDE SEQUENCE</scope>
    <source>
        <strain evidence="1">5032</strain>
    </source>
</reference>
<name>A0A9D2HLM6_9BACT</name>
<protein>
    <submittedName>
        <fullName evidence="1">Uncharacterized protein</fullName>
    </submittedName>
</protein>
<evidence type="ECO:0000313" key="2">
    <source>
        <dbReference type="Proteomes" id="UP000823821"/>
    </source>
</evidence>
<evidence type="ECO:0000313" key="1">
    <source>
        <dbReference type="EMBL" id="HJA78034.1"/>
    </source>
</evidence>
<proteinExistence type="predicted"/>
<sequence>MANPPLELLEDCPPPAISREVLPAIAAGRADDAGRAYVDYVLTVEAAWNACRDRQRALRAYVRRMEALHDPS</sequence>
<accession>A0A9D2HLM6</accession>
<gene>
    <name evidence="1" type="ORF">H9784_00465</name>
</gene>
<dbReference type="AlphaFoldDB" id="A0A9D2HLM6"/>
<dbReference type="Proteomes" id="UP000823821">
    <property type="component" value="Unassembled WGS sequence"/>
</dbReference>
<comment type="caution">
    <text evidence="1">The sequence shown here is derived from an EMBL/GenBank/DDBJ whole genome shotgun (WGS) entry which is preliminary data.</text>
</comment>
<reference evidence="1" key="2">
    <citation type="submission" date="2021-04" db="EMBL/GenBank/DDBJ databases">
        <authorList>
            <person name="Gilroy R."/>
        </authorList>
    </citation>
    <scope>NUCLEOTIDE SEQUENCE</scope>
    <source>
        <strain evidence="1">5032</strain>
    </source>
</reference>
<dbReference type="EMBL" id="DWZD01000005">
    <property type="protein sequence ID" value="HJA78034.1"/>
    <property type="molecule type" value="Genomic_DNA"/>
</dbReference>